<gene>
    <name evidence="1" type="ORF">Tco_1028248</name>
</gene>
<name>A0ABQ5G292_9ASTR</name>
<comment type="caution">
    <text evidence="1">The sequence shown here is derived from an EMBL/GenBank/DDBJ whole genome shotgun (WGS) entry which is preliminary data.</text>
</comment>
<proteinExistence type="predicted"/>
<dbReference type="Proteomes" id="UP001151760">
    <property type="component" value="Unassembled WGS sequence"/>
</dbReference>
<reference evidence="1" key="2">
    <citation type="submission" date="2022-01" db="EMBL/GenBank/DDBJ databases">
        <authorList>
            <person name="Yamashiro T."/>
            <person name="Shiraishi A."/>
            <person name="Satake H."/>
            <person name="Nakayama K."/>
        </authorList>
    </citation>
    <scope>NUCLEOTIDE SEQUENCE</scope>
</reference>
<keyword evidence="2" id="KW-1185">Reference proteome</keyword>
<evidence type="ECO:0000313" key="2">
    <source>
        <dbReference type="Proteomes" id="UP001151760"/>
    </source>
</evidence>
<reference evidence="1" key="1">
    <citation type="journal article" date="2022" name="Int. J. Mol. Sci.">
        <title>Draft Genome of Tanacetum Coccineum: Genomic Comparison of Closely Related Tanacetum-Family Plants.</title>
        <authorList>
            <person name="Yamashiro T."/>
            <person name="Shiraishi A."/>
            <person name="Nakayama K."/>
            <person name="Satake H."/>
        </authorList>
    </citation>
    <scope>NUCLEOTIDE SEQUENCE</scope>
</reference>
<protein>
    <submittedName>
        <fullName evidence="1">Uncharacterized protein</fullName>
    </submittedName>
</protein>
<sequence length="212" mass="24268">MDEEIGDSLSELILETNLKESHVPYKLEPVKVVTREAAKIIHEEEYTSNPESNHPDILCGLNGNGVADWPRLNKPNSTPPIMNINHKPSGVDSRNSLKSFINSLPINSPLLCFDHFEIPDQRRKWNFRLIFSQDLSSKKDLWENLLTTLDRKSGLWVMFDDFNSVRLSDDRKGSNFLQIDVDVFNEFIHRSVLVELQMGDGGSLESVEMEQN</sequence>
<organism evidence="1 2">
    <name type="scientific">Tanacetum coccineum</name>
    <dbReference type="NCBI Taxonomy" id="301880"/>
    <lineage>
        <taxon>Eukaryota</taxon>
        <taxon>Viridiplantae</taxon>
        <taxon>Streptophyta</taxon>
        <taxon>Embryophyta</taxon>
        <taxon>Tracheophyta</taxon>
        <taxon>Spermatophyta</taxon>
        <taxon>Magnoliopsida</taxon>
        <taxon>eudicotyledons</taxon>
        <taxon>Gunneridae</taxon>
        <taxon>Pentapetalae</taxon>
        <taxon>asterids</taxon>
        <taxon>campanulids</taxon>
        <taxon>Asterales</taxon>
        <taxon>Asteraceae</taxon>
        <taxon>Asteroideae</taxon>
        <taxon>Anthemideae</taxon>
        <taxon>Anthemidinae</taxon>
        <taxon>Tanacetum</taxon>
    </lineage>
</organism>
<dbReference type="EMBL" id="BQNB010017945">
    <property type="protein sequence ID" value="GJT68962.1"/>
    <property type="molecule type" value="Genomic_DNA"/>
</dbReference>
<accession>A0ABQ5G292</accession>
<evidence type="ECO:0000313" key="1">
    <source>
        <dbReference type="EMBL" id="GJT68962.1"/>
    </source>
</evidence>